<proteinExistence type="predicted"/>
<dbReference type="InterPro" id="IPR032350">
    <property type="entry name" value="Nbr1_FW"/>
</dbReference>
<feature type="compositionally biased region" description="Low complexity" evidence="1">
    <location>
        <begin position="63"/>
        <end position="79"/>
    </location>
</feature>
<evidence type="ECO:0000313" key="3">
    <source>
        <dbReference type="EMBL" id="MPM72642.1"/>
    </source>
</evidence>
<protein>
    <recommendedName>
        <fullName evidence="2">Nbr1 FW domain-containing protein</fullName>
    </recommendedName>
</protein>
<dbReference type="AlphaFoldDB" id="A0A645C4S1"/>
<dbReference type="Pfam" id="PF16158">
    <property type="entry name" value="N_BRCA1_IG"/>
    <property type="match status" value="1"/>
</dbReference>
<accession>A0A645C4S1</accession>
<dbReference type="PANTHER" id="PTHR20930:SF0">
    <property type="entry name" value="PROTEIN ILRUN"/>
    <property type="match status" value="1"/>
</dbReference>
<gene>
    <name evidence="3" type="ORF">SDC9_119618</name>
</gene>
<organism evidence="3">
    <name type="scientific">bioreactor metagenome</name>
    <dbReference type="NCBI Taxonomy" id="1076179"/>
    <lineage>
        <taxon>unclassified sequences</taxon>
        <taxon>metagenomes</taxon>
        <taxon>ecological metagenomes</taxon>
    </lineage>
</organism>
<dbReference type="EMBL" id="VSSQ01024867">
    <property type="protein sequence ID" value="MPM72642.1"/>
    <property type="molecule type" value="Genomic_DNA"/>
</dbReference>
<evidence type="ECO:0000259" key="2">
    <source>
        <dbReference type="Pfam" id="PF16158"/>
    </source>
</evidence>
<dbReference type="PROSITE" id="PS51257">
    <property type="entry name" value="PROKAR_LIPOPROTEIN"/>
    <property type="match status" value="1"/>
</dbReference>
<feature type="region of interest" description="Disordered" evidence="1">
    <location>
        <begin position="63"/>
        <end position="85"/>
    </location>
</feature>
<dbReference type="PANTHER" id="PTHR20930">
    <property type="entry name" value="OVARIAN CARCINOMA ANTIGEN CA125-RELATED"/>
    <property type="match status" value="1"/>
</dbReference>
<evidence type="ECO:0000256" key="1">
    <source>
        <dbReference type="SAM" id="MobiDB-lite"/>
    </source>
</evidence>
<dbReference type="Gene3D" id="2.60.40.10">
    <property type="entry name" value="Immunoglobulins"/>
    <property type="match status" value="1"/>
</dbReference>
<sequence>MKRVYTLITSIVVLSILISGCIPSGNSEAENLNIVQTSVAETITAMQATSLAAATPTQVIPTETPTTAATNTPENTPIPTQAPTATVTPRPAFLISNVQDVSYPDNTAVTAGKEFTKTWRFTNAGTSTWTSDFKIVFVSGNQMSAATTAIGQTVAPGQTADISLVLTAPTATDTYTGYFMLQSPNGARFGFGDDGNSAFWVKVKVETFFEVTGAKVNIKPKTYTGSCPYTFTVSATITVSAPGTVTYKYVATNKESDLKTLVFSEAGSKTTDEGTWTVTSSGDLEIHIYIDKPNNQAFTVVTVPVTCN</sequence>
<name>A0A645C4S1_9ZZZZ</name>
<dbReference type="CDD" id="cd14947">
    <property type="entry name" value="NBR1_like"/>
    <property type="match status" value="1"/>
</dbReference>
<comment type="caution">
    <text evidence="3">The sequence shown here is derived from an EMBL/GenBank/DDBJ whole genome shotgun (WGS) entry which is preliminary data.</text>
</comment>
<dbReference type="InterPro" id="IPR013783">
    <property type="entry name" value="Ig-like_fold"/>
</dbReference>
<reference evidence="3" key="1">
    <citation type="submission" date="2019-08" db="EMBL/GenBank/DDBJ databases">
        <authorList>
            <person name="Kucharzyk K."/>
            <person name="Murdoch R.W."/>
            <person name="Higgins S."/>
            <person name="Loffler F."/>
        </authorList>
    </citation>
    <scope>NUCLEOTIDE SEQUENCE</scope>
</reference>
<feature type="domain" description="Nbr1 FW" evidence="2">
    <location>
        <begin position="103"/>
        <end position="205"/>
    </location>
</feature>